<dbReference type="PANTHER" id="PTHR10815:SF13">
    <property type="entry name" value="METHYLATED-DNA--PROTEIN-CYSTEINE METHYLTRANSFERASE"/>
    <property type="match status" value="1"/>
</dbReference>
<dbReference type="InterPro" id="IPR036631">
    <property type="entry name" value="MGMT_N_sf"/>
</dbReference>
<keyword evidence="9" id="KW-1185">Reference proteome</keyword>
<name>A0A940RZR5_9RHOB</name>
<dbReference type="Gene3D" id="1.10.10.10">
    <property type="entry name" value="Winged helix-like DNA-binding domain superfamily/Winged helix DNA-binding domain"/>
    <property type="match status" value="1"/>
</dbReference>
<comment type="caution">
    <text evidence="8">The sequence shown here is derived from an EMBL/GenBank/DDBJ whole genome shotgun (WGS) entry which is preliminary data.</text>
</comment>
<keyword evidence="4" id="KW-0227">DNA damage</keyword>
<evidence type="ECO:0000256" key="6">
    <source>
        <dbReference type="ARBA" id="ARBA00049348"/>
    </source>
</evidence>
<evidence type="ECO:0000256" key="3">
    <source>
        <dbReference type="ARBA" id="ARBA00022679"/>
    </source>
</evidence>
<evidence type="ECO:0000313" key="8">
    <source>
        <dbReference type="EMBL" id="MBP0481401.1"/>
    </source>
</evidence>
<dbReference type="AlphaFoldDB" id="A0A940RZR5"/>
<dbReference type="SUPFAM" id="SSF46767">
    <property type="entry name" value="Methylated DNA-protein cysteine methyltransferase, C-terminal domain"/>
    <property type="match status" value="1"/>
</dbReference>
<evidence type="ECO:0000256" key="5">
    <source>
        <dbReference type="ARBA" id="ARBA00023204"/>
    </source>
</evidence>
<proteinExistence type="predicted"/>
<evidence type="ECO:0000256" key="4">
    <source>
        <dbReference type="ARBA" id="ARBA00022763"/>
    </source>
</evidence>
<dbReference type="Proteomes" id="UP000675940">
    <property type="component" value="Unassembled WGS sequence"/>
</dbReference>
<dbReference type="InterPro" id="IPR036217">
    <property type="entry name" value="MethylDNA_cys_MeTrfase_DNAb"/>
</dbReference>
<protein>
    <submittedName>
        <fullName evidence="8">Methylated-DNA--[protein]-cysteine S-methyltransferase</fullName>
    </submittedName>
</protein>
<feature type="domain" description="Methylated-DNA-[protein]-cysteine S-methyltransferase DNA binding" evidence="7">
    <location>
        <begin position="66"/>
        <end position="144"/>
    </location>
</feature>
<dbReference type="GO" id="GO:0032259">
    <property type="term" value="P:methylation"/>
    <property type="evidence" value="ECO:0007669"/>
    <property type="project" value="UniProtKB-KW"/>
</dbReference>
<evidence type="ECO:0000259" key="7">
    <source>
        <dbReference type="Pfam" id="PF01035"/>
    </source>
</evidence>
<dbReference type="RefSeq" id="WP_209359058.1">
    <property type="nucleotide sequence ID" value="NZ_JAGISH010000001.1"/>
</dbReference>
<dbReference type="GO" id="GO:0006281">
    <property type="term" value="P:DNA repair"/>
    <property type="evidence" value="ECO:0007669"/>
    <property type="project" value="UniProtKB-KW"/>
</dbReference>
<dbReference type="NCBIfam" id="TIGR00589">
    <property type="entry name" value="ogt"/>
    <property type="match status" value="1"/>
</dbReference>
<keyword evidence="2" id="KW-0489">Methyltransferase</keyword>
<dbReference type="InterPro" id="IPR014048">
    <property type="entry name" value="MethylDNA_cys_MeTrfase_DNA-bd"/>
</dbReference>
<gene>
    <name evidence="8" type="ORF">J5474_02710</name>
</gene>
<dbReference type="GO" id="GO:0003908">
    <property type="term" value="F:methylated-DNA-[protein]-cysteine S-methyltransferase activity"/>
    <property type="evidence" value="ECO:0007669"/>
    <property type="project" value="UniProtKB-EC"/>
</dbReference>
<accession>A0A940RZR5</accession>
<reference evidence="8" key="1">
    <citation type="submission" date="2021-03" db="EMBL/GenBank/DDBJ databases">
        <title>Sagittula salina sp. nov. strain M10.9X isolated from the marine waste.</title>
        <authorList>
            <person name="Satari L."/>
            <person name="Molina-Menor E."/>
            <person name="Vidal-Verdu A."/>
            <person name="Pascual J."/>
            <person name="Pereto J."/>
            <person name="Porcar M."/>
        </authorList>
    </citation>
    <scope>NUCLEOTIDE SEQUENCE</scope>
    <source>
        <strain evidence="8">M10.9X</strain>
    </source>
</reference>
<dbReference type="Gene3D" id="3.30.160.70">
    <property type="entry name" value="Methylated DNA-protein cysteine methyltransferase domain"/>
    <property type="match status" value="1"/>
</dbReference>
<evidence type="ECO:0000256" key="1">
    <source>
        <dbReference type="ARBA" id="ARBA00001286"/>
    </source>
</evidence>
<keyword evidence="3" id="KW-0808">Transferase</keyword>
<dbReference type="PANTHER" id="PTHR10815">
    <property type="entry name" value="METHYLATED-DNA--PROTEIN-CYSTEINE METHYLTRANSFERASE"/>
    <property type="match status" value="1"/>
</dbReference>
<organism evidence="8 9">
    <name type="scientific">Sagittula salina</name>
    <dbReference type="NCBI Taxonomy" id="2820268"/>
    <lineage>
        <taxon>Bacteria</taxon>
        <taxon>Pseudomonadati</taxon>
        <taxon>Pseudomonadota</taxon>
        <taxon>Alphaproteobacteria</taxon>
        <taxon>Rhodobacterales</taxon>
        <taxon>Roseobacteraceae</taxon>
        <taxon>Sagittula</taxon>
    </lineage>
</organism>
<dbReference type="InterPro" id="IPR001497">
    <property type="entry name" value="MethylDNA_cys_MeTrfase_AS"/>
</dbReference>
<evidence type="ECO:0000256" key="2">
    <source>
        <dbReference type="ARBA" id="ARBA00022603"/>
    </source>
</evidence>
<dbReference type="EMBL" id="JAGISH010000001">
    <property type="protein sequence ID" value="MBP0481401.1"/>
    <property type="molecule type" value="Genomic_DNA"/>
</dbReference>
<dbReference type="InterPro" id="IPR036388">
    <property type="entry name" value="WH-like_DNA-bd_sf"/>
</dbReference>
<comment type="catalytic activity">
    <reaction evidence="6">
        <text>a 6-O-methyl-2'-deoxyguanosine in DNA + L-cysteinyl-[protein] = S-methyl-L-cysteinyl-[protein] + a 2'-deoxyguanosine in DNA</text>
        <dbReference type="Rhea" id="RHEA:24000"/>
        <dbReference type="Rhea" id="RHEA-COMP:10131"/>
        <dbReference type="Rhea" id="RHEA-COMP:10132"/>
        <dbReference type="Rhea" id="RHEA-COMP:11367"/>
        <dbReference type="Rhea" id="RHEA-COMP:11368"/>
        <dbReference type="ChEBI" id="CHEBI:29950"/>
        <dbReference type="ChEBI" id="CHEBI:82612"/>
        <dbReference type="ChEBI" id="CHEBI:85445"/>
        <dbReference type="ChEBI" id="CHEBI:85448"/>
        <dbReference type="EC" id="2.1.1.63"/>
    </reaction>
</comment>
<dbReference type="SUPFAM" id="SSF53155">
    <property type="entry name" value="Methylated DNA-protein cysteine methyltransferase domain"/>
    <property type="match status" value="1"/>
</dbReference>
<sequence length="149" mass="15850">MPSFTLDTRNGPFLLEEDGGRLIACGWRMGGMERTPLLDEAARQVQAWYAGRLTRFDLPLEVGASPFQRAACDWMAEIPLGETATYVQMAHALGVSARAAGRGCGGNPLPLIVPCHRVLGSRGLGGFSAGGVETKVFLLRHEGAAGLLI</sequence>
<dbReference type="Pfam" id="PF01035">
    <property type="entry name" value="DNA_binding_1"/>
    <property type="match status" value="1"/>
</dbReference>
<evidence type="ECO:0000313" key="9">
    <source>
        <dbReference type="Proteomes" id="UP000675940"/>
    </source>
</evidence>
<dbReference type="PROSITE" id="PS00374">
    <property type="entry name" value="MGMT"/>
    <property type="match status" value="1"/>
</dbReference>
<dbReference type="CDD" id="cd06445">
    <property type="entry name" value="ATase"/>
    <property type="match status" value="1"/>
</dbReference>
<comment type="catalytic activity">
    <reaction evidence="1">
        <text>a 4-O-methyl-thymidine in DNA + L-cysteinyl-[protein] = a thymidine in DNA + S-methyl-L-cysteinyl-[protein]</text>
        <dbReference type="Rhea" id="RHEA:53428"/>
        <dbReference type="Rhea" id="RHEA-COMP:10131"/>
        <dbReference type="Rhea" id="RHEA-COMP:10132"/>
        <dbReference type="Rhea" id="RHEA-COMP:13555"/>
        <dbReference type="Rhea" id="RHEA-COMP:13556"/>
        <dbReference type="ChEBI" id="CHEBI:29950"/>
        <dbReference type="ChEBI" id="CHEBI:82612"/>
        <dbReference type="ChEBI" id="CHEBI:137386"/>
        <dbReference type="ChEBI" id="CHEBI:137387"/>
        <dbReference type="EC" id="2.1.1.63"/>
    </reaction>
</comment>
<keyword evidence="5" id="KW-0234">DNA repair</keyword>